<evidence type="ECO:0000313" key="2">
    <source>
        <dbReference type="Proteomes" id="UP001189122"/>
    </source>
</evidence>
<organism evidence="1">
    <name type="scientific">Spirodela intermedia</name>
    <name type="common">Intermediate duckweed</name>
    <dbReference type="NCBI Taxonomy" id="51605"/>
    <lineage>
        <taxon>Eukaryota</taxon>
        <taxon>Viridiplantae</taxon>
        <taxon>Streptophyta</taxon>
        <taxon>Embryophyta</taxon>
        <taxon>Tracheophyta</taxon>
        <taxon>Spermatophyta</taxon>
        <taxon>Magnoliopsida</taxon>
        <taxon>Liliopsida</taxon>
        <taxon>Araceae</taxon>
        <taxon>Lemnoideae</taxon>
        <taxon>Spirodela</taxon>
    </lineage>
</organism>
<name>A0A7I8J6N6_SPIIN</name>
<dbReference type="AlphaFoldDB" id="A0A7I8J6N6"/>
<dbReference type="EMBL" id="CACRZD030000009">
    <property type="protein sequence ID" value="CAA6665719.1"/>
    <property type="molecule type" value="Genomic_DNA"/>
</dbReference>
<dbReference type="Proteomes" id="UP001189122">
    <property type="component" value="Unassembled WGS sequence"/>
</dbReference>
<dbReference type="PANTHER" id="PTHR31479">
    <property type="entry name" value="ALPHA/BETA-HYDROLASES SUPERFAMILY PROTEIN"/>
    <property type="match status" value="1"/>
</dbReference>
<evidence type="ECO:0000313" key="1">
    <source>
        <dbReference type="EMBL" id="CAA2626406.1"/>
    </source>
</evidence>
<dbReference type="PANTHER" id="PTHR31479:SF2">
    <property type="entry name" value="ALPHA_BETA-HYDROLASES SUPERFAMILY PROTEIN"/>
    <property type="match status" value="1"/>
</dbReference>
<dbReference type="SUPFAM" id="SSF53474">
    <property type="entry name" value="alpha/beta-Hydrolases"/>
    <property type="match status" value="1"/>
</dbReference>
<keyword evidence="2" id="KW-1185">Reference proteome</keyword>
<dbReference type="EMBL" id="LR743596">
    <property type="protein sequence ID" value="CAA2626406.1"/>
    <property type="molecule type" value="Genomic_DNA"/>
</dbReference>
<protein>
    <submittedName>
        <fullName evidence="1">Uncharacterized protein</fullName>
    </submittedName>
</protein>
<proteinExistence type="predicted"/>
<accession>A0A7I8J6N6</accession>
<dbReference type="Gene3D" id="3.40.50.1820">
    <property type="entry name" value="alpha/beta hydrolase"/>
    <property type="match status" value="1"/>
</dbReference>
<gene>
    <name evidence="1" type="ORF">SI7747_09012108</name>
</gene>
<sequence>MRRDRHVFHESGPHHLTHVDWGDADHRRSVAACLVQATYVLDHDRKKNRREHEALAPAWWQFFGFRLHEKLSDEKGSCFGAVFKLERSSLRAPAYVVAFRGTILECIEDLKLNLRRIFHELHDSYRVKLAKKAVLSLTAYAGSGGGGAGVWLAGHSLGSSVAIAVGKAMAMRDVFLESFLFNPPYLSAPLHRIKNHKLKQSFQITKAVTKTVVALATDRFGDSSEAASFEIISRWAPSLFVNPSDTICAEYIDYFGVREFMAEHKLEFIWRTSARVCISARTLAIWREETEALHLLPSADLHVSSCASSGRRAAHSIQQWWRSDLAETCSRHRYHSE</sequence>
<dbReference type="InterPro" id="IPR029058">
    <property type="entry name" value="AB_hydrolase_fold"/>
</dbReference>
<reference evidence="1 2" key="1">
    <citation type="submission" date="2019-12" db="EMBL/GenBank/DDBJ databases">
        <authorList>
            <person name="Scholz U."/>
            <person name="Mascher M."/>
            <person name="Fiebig A."/>
        </authorList>
    </citation>
    <scope>NUCLEOTIDE SEQUENCE</scope>
</reference>